<protein>
    <submittedName>
        <fullName evidence="1">Uncharacterized protein</fullName>
    </submittedName>
</protein>
<sequence>VEADQIIVNHLNAMGEMCSNCGCFHNETYEKKHPEQVKALRAICKKFDPKAPCKLCGYPVERLSQGGPSICAWCDCGYEPAIPPDMRHEYWRGPSKANAS</sequence>
<name>A0A0F9A123_9ZZZZ</name>
<evidence type="ECO:0000313" key="1">
    <source>
        <dbReference type="EMBL" id="KKK91800.1"/>
    </source>
</evidence>
<dbReference type="AlphaFoldDB" id="A0A0F9A123"/>
<gene>
    <name evidence="1" type="ORF">LCGC14_2709290</name>
</gene>
<reference evidence="1" key="1">
    <citation type="journal article" date="2015" name="Nature">
        <title>Complex archaea that bridge the gap between prokaryotes and eukaryotes.</title>
        <authorList>
            <person name="Spang A."/>
            <person name="Saw J.H."/>
            <person name="Jorgensen S.L."/>
            <person name="Zaremba-Niedzwiedzka K."/>
            <person name="Martijn J."/>
            <person name="Lind A.E."/>
            <person name="van Eijk R."/>
            <person name="Schleper C."/>
            <person name="Guy L."/>
            <person name="Ettema T.J."/>
        </authorList>
    </citation>
    <scope>NUCLEOTIDE SEQUENCE</scope>
</reference>
<comment type="caution">
    <text evidence="1">The sequence shown here is derived from an EMBL/GenBank/DDBJ whole genome shotgun (WGS) entry which is preliminary data.</text>
</comment>
<organism evidence="1">
    <name type="scientific">marine sediment metagenome</name>
    <dbReference type="NCBI Taxonomy" id="412755"/>
    <lineage>
        <taxon>unclassified sequences</taxon>
        <taxon>metagenomes</taxon>
        <taxon>ecological metagenomes</taxon>
    </lineage>
</organism>
<accession>A0A0F9A123</accession>
<feature type="non-terminal residue" evidence="1">
    <location>
        <position position="1"/>
    </location>
</feature>
<dbReference type="EMBL" id="LAZR01048492">
    <property type="protein sequence ID" value="KKK91800.1"/>
    <property type="molecule type" value="Genomic_DNA"/>
</dbReference>
<proteinExistence type="predicted"/>